<evidence type="ECO:0008006" key="3">
    <source>
        <dbReference type="Google" id="ProtNLM"/>
    </source>
</evidence>
<evidence type="ECO:0000313" key="1">
    <source>
        <dbReference type="EMBL" id="GMA86222.1"/>
    </source>
</evidence>
<reference evidence="2" key="1">
    <citation type="journal article" date="2019" name="Int. J. Syst. Evol. Microbiol.">
        <title>The Global Catalogue of Microorganisms (GCM) 10K type strain sequencing project: providing services to taxonomists for standard genome sequencing and annotation.</title>
        <authorList>
            <consortium name="The Broad Institute Genomics Platform"/>
            <consortium name="The Broad Institute Genome Sequencing Center for Infectious Disease"/>
            <person name="Wu L."/>
            <person name="Ma J."/>
        </authorList>
    </citation>
    <scope>NUCLEOTIDE SEQUENCE [LARGE SCALE GENOMIC DNA]</scope>
    <source>
        <strain evidence="2">NBRC 108730</strain>
    </source>
</reference>
<name>A0ABQ6JH53_9ACTN</name>
<keyword evidence="2" id="KW-1185">Reference proteome</keyword>
<comment type="caution">
    <text evidence="1">The sequence shown here is derived from an EMBL/GenBank/DDBJ whole genome shotgun (WGS) entry which is preliminary data.</text>
</comment>
<protein>
    <recommendedName>
        <fullName evidence="3">PASTA domain-containing protein</fullName>
    </recommendedName>
</protein>
<dbReference type="Proteomes" id="UP001157017">
    <property type="component" value="Unassembled WGS sequence"/>
</dbReference>
<evidence type="ECO:0000313" key="2">
    <source>
        <dbReference type="Proteomes" id="UP001157017"/>
    </source>
</evidence>
<gene>
    <name evidence="1" type="ORF">GCM10025868_14720</name>
</gene>
<dbReference type="EMBL" id="BSUZ01000001">
    <property type="protein sequence ID" value="GMA86222.1"/>
    <property type="molecule type" value="Genomic_DNA"/>
</dbReference>
<organism evidence="1 2">
    <name type="scientific">Angustibacter aerolatus</name>
    <dbReference type="NCBI Taxonomy" id="1162965"/>
    <lineage>
        <taxon>Bacteria</taxon>
        <taxon>Bacillati</taxon>
        <taxon>Actinomycetota</taxon>
        <taxon>Actinomycetes</taxon>
        <taxon>Kineosporiales</taxon>
        <taxon>Kineosporiaceae</taxon>
    </lineage>
</organism>
<sequence length="83" mass="8390">MWFATVPVAVPPSPNVHDQPLMVPSVSLEVLPSTVSARFAALEVNAAVGATFGAVTETAFETTPVAPSSSVTVSVTVLVPAVA</sequence>
<accession>A0ABQ6JH53</accession>
<proteinExistence type="predicted"/>